<sequence>MRSGLKYLAALLPLAFLLVSAPAHAAYTPPQGALFNRPTAAGAGAENTIQNHLLNLINNAAAGSEIRVVMYTWREDVIKNALISAHADRGVKVKVLMNNSVDGDSVAAYDALRAALGGDLSAGSWAAQCKKGWGCLGTGINHNKFFMFSQAGTAQNVVVQTSANLTYHNRVSYWNNAYTVADAGVYGLYNNYFNRLKTGVNRTTTPDNDEYWTGSSGSHKLYTYPYAQSDTIVNVLDNVKCGTDPDALTRIRVAVLKFGRTAIAEKLVALKKQGCRVYVVFEDFDGSSVGGIISGKLSGIKRCAADDLTVHSKYMTIESGSGSYAGTSGLKLVFTGSHNYHDNSLRYNDETVLRVTGATTYQQYEDNFDEGLYTHCPSWS</sequence>
<comment type="caution">
    <text evidence="9">The sequence shown here is derived from an EMBL/GenBank/DDBJ whole genome shotgun (WGS) entry which is preliminary data.</text>
</comment>
<keyword evidence="5" id="KW-0442">Lipid degradation</keyword>
<protein>
    <recommendedName>
        <fullName evidence="3">phospholipase D</fullName>
        <ecNumber evidence="3">3.1.4.4</ecNumber>
    </recommendedName>
</protein>
<evidence type="ECO:0000256" key="2">
    <source>
        <dbReference type="ARBA" id="ARBA00008664"/>
    </source>
</evidence>
<dbReference type="EC" id="3.1.4.4" evidence="3"/>
<keyword evidence="10" id="KW-1185">Reference proteome</keyword>
<dbReference type="EMBL" id="BAAAHH010000013">
    <property type="protein sequence ID" value="GAA0953351.1"/>
    <property type="molecule type" value="Genomic_DNA"/>
</dbReference>
<dbReference type="InterPro" id="IPR051406">
    <property type="entry name" value="PLD_domain"/>
</dbReference>
<dbReference type="SUPFAM" id="SSF56024">
    <property type="entry name" value="Phospholipase D/nuclease"/>
    <property type="match status" value="2"/>
</dbReference>
<comment type="similarity">
    <text evidence="2">Belongs to the phospholipase D family.</text>
</comment>
<keyword evidence="7" id="KW-0732">Signal</keyword>
<evidence type="ECO:0000256" key="1">
    <source>
        <dbReference type="ARBA" id="ARBA00000798"/>
    </source>
</evidence>
<feature type="domain" description="Phospholipase D-like" evidence="8">
    <location>
        <begin position="53"/>
        <end position="196"/>
    </location>
</feature>
<proteinExistence type="inferred from homology"/>
<reference evidence="10" key="1">
    <citation type="journal article" date="2019" name="Int. J. Syst. Evol. Microbiol.">
        <title>The Global Catalogue of Microorganisms (GCM) 10K type strain sequencing project: providing services to taxonomists for standard genome sequencing and annotation.</title>
        <authorList>
            <consortium name="The Broad Institute Genomics Platform"/>
            <consortium name="The Broad Institute Genome Sequencing Center for Infectious Disease"/>
            <person name="Wu L."/>
            <person name="Ma J."/>
        </authorList>
    </citation>
    <scope>NUCLEOTIDE SEQUENCE [LARGE SCALE GENOMIC DNA]</scope>
    <source>
        <strain evidence="10">JCM 10696</strain>
    </source>
</reference>
<keyword evidence="6" id="KW-0443">Lipid metabolism</keyword>
<feature type="signal peptide" evidence="7">
    <location>
        <begin position="1"/>
        <end position="25"/>
    </location>
</feature>
<dbReference type="Gene3D" id="3.30.870.10">
    <property type="entry name" value="Endonuclease Chain A"/>
    <property type="match status" value="2"/>
</dbReference>
<evidence type="ECO:0000256" key="4">
    <source>
        <dbReference type="ARBA" id="ARBA00022801"/>
    </source>
</evidence>
<evidence type="ECO:0000313" key="9">
    <source>
        <dbReference type="EMBL" id="GAA0953351.1"/>
    </source>
</evidence>
<dbReference type="Pfam" id="PF13091">
    <property type="entry name" value="PLDc_2"/>
    <property type="match status" value="2"/>
</dbReference>
<keyword evidence="4" id="KW-0378">Hydrolase</keyword>
<accession>A0ABP4BQS0</accession>
<evidence type="ECO:0000259" key="8">
    <source>
        <dbReference type="Pfam" id="PF13091"/>
    </source>
</evidence>
<feature type="domain" description="Phospholipase D-like" evidence="8">
    <location>
        <begin position="249"/>
        <end position="370"/>
    </location>
</feature>
<dbReference type="InterPro" id="IPR025202">
    <property type="entry name" value="PLD-like_dom"/>
</dbReference>
<dbReference type="PANTHER" id="PTHR43856">
    <property type="entry name" value="CARDIOLIPIN HYDROLASE"/>
    <property type="match status" value="1"/>
</dbReference>
<evidence type="ECO:0000256" key="5">
    <source>
        <dbReference type="ARBA" id="ARBA00022963"/>
    </source>
</evidence>
<evidence type="ECO:0000256" key="7">
    <source>
        <dbReference type="SAM" id="SignalP"/>
    </source>
</evidence>
<comment type="catalytic activity">
    <reaction evidence="1">
        <text>a 1,2-diacyl-sn-glycero-3-phosphocholine + H2O = a 1,2-diacyl-sn-glycero-3-phosphate + choline + H(+)</text>
        <dbReference type="Rhea" id="RHEA:14445"/>
        <dbReference type="ChEBI" id="CHEBI:15354"/>
        <dbReference type="ChEBI" id="CHEBI:15377"/>
        <dbReference type="ChEBI" id="CHEBI:15378"/>
        <dbReference type="ChEBI" id="CHEBI:57643"/>
        <dbReference type="ChEBI" id="CHEBI:58608"/>
        <dbReference type="EC" id="3.1.4.4"/>
    </reaction>
</comment>
<organism evidence="9 10">
    <name type="scientific">Actinocorallia libanotica</name>
    <dbReference type="NCBI Taxonomy" id="46162"/>
    <lineage>
        <taxon>Bacteria</taxon>
        <taxon>Bacillati</taxon>
        <taxon>Actinomycetota</taxon>
        <taxon>Actinomycetes</taxon>
        <taxon>Streptosporangiales</taxon>
        <taxon>Thermomonosporaceae</taxon>
        <taxon>Actinocorallia</taxon>
    </lineage>
</organism>
<name>A0ABP4BQS0_9ACTN</name>
<dbReference type="Proteomes" id="UP001500665">
    <property type="component" value="Unassembled WGS sequence"/>
</dbReference>
<evidence type="ECO:0000313" key="10">
    <source>
        <dbReference type="Proteomes" id="UP001500665"/>
    </source>
</evidence>
<gene>
    <name evidence="9" type="ORF">GCM10009550_35210</name>
</gene>
<evidence type="ECO:0000256" key="6">
    <source>
        <dbReference type="ARBA" id="ARBA00023098"/>
    </source>
</evidence>
<evidence type="ECO:0000256" key="3">
    <source>
        <dbReference type="ARBA" id="ARBA00012027"/>
    </source>
</evidence>
<feature type="chain" id="PRO_5047397611" description="phospholipase D" evidence="7">
    <location>
        <begin position="26"/>
        <end position="380"/>
    </location>
</feature>
<dbReference type="PANTHER" id="PTHR43856:SF1">
    <property type="entry name" value="MITOCHONDRIAL CARDIOLIPIN HYDROLASE"/>
    <property type="match status" value="1"/>
</dbReference>
<dbReference type="RefSeq" id="WP_344241917.1">
    <property type="nucleotide sequence ID" value="NZ_BAAAHH010000013.1"/>
</dbReference>